<dbReference type="AlphaFoldDB" id="A0A381YCR5"/>
<organism evidence="1">
    <name type="scientific">marine metagenome</name>
    <dbReference type="NCBI Taxonomy" id="408172"/>
    <lineage>
        <taxon>unclassified sequences</taxon>
        <taxon>metagenomes</taxon>
        <taxon>ecological metagenomes</taxon>
    </lineage>
</organism>
<sequence>MAADPAIAHLLRRAGFGAGPAELAVFNQLSLPAAIDRLVDYEQIPDTVDSYRLTPGYLGTTSRGPLEPNTDINDARQRWLFRLVHTERPLQEKMALFWHNHFATGYNKVAGQLGGEGASRALAAKPSEDANGLRGQYELFREYSLGNFRDLLIQVSQDPAMVAWLDGDTNFARNPQENYARELMELFTMGVDHYTESDVYAAARVFTGWNLRRRSVPPDGNRYYTFL</sequence>
<accession>A0A381YCR5</accession>
<dbReference type="InterPro" id="IPR014917">
    <property type="entry name" value="DUF1800"/>
</dbReference>
<protein>
    <recommendedName>
        <fullName evidence="2">DUF1800 domain-containing protein</fullName>
    </recommendedName>
</protein>
<evidence type="ECO:0008006" key="2">
    <source>
        <dbReference type="Google" id="ProtNLM"/>
    </source>
</evidence>
<dbReference type="Pfam" id="PF08811">
    <property type="entry name" value="DUF1800"/>
    <property type="match status" value="1"/>
</dbReference>
<dbReference type="EMBL" id="UINC01017832">
    <property type="protein sequence ID" value="SVA74371.1"/>
    <property type="molecule type" value="Genomic_DNA"/>
</dbReference>
<feature type="non-terminal residue" evidence="1">
    <location>
        <position position="227"/>
    </location>
</feature>
<evidence type="ECO:0000313" key="1">
    <source>
        <dbReference type="EMBL" id="SVA74371.1"/>
    </source>
</evidence>
<name>A0A381YCR5_9ZZZZ</name>
<proteinExistence type="predicted"/>
<reference evidence="1" key="1">
    <citation type="submission" date="2018-05" db="EMBL/GenBank/DDBJ databases">
        <authorList>
            <person name="Lanie J.A."/>
            <person name="Ng W.-L."/>
            <person name="Kazmierczak K.M."/>
            <person name="Andrzejewski T.M."/>
            <person name="Davidsen T.M."/>
            <person name="Wayne K.J."/>
            <person name="Tettelin H."/>
            <person name="Glass J.I."/>
            <person name="Rusch D."/>
            <person name="Podicherti R."/>
            <person name="Tsui H.-C.T."/>
            <person name="Winkler M.E."/>
        </authorList>
    </citation>
    <scope>NUCLEOTIDE SEQUENCE</scope>
</reference>
<gene>
    <name evidence="1" type="ORF">METZ01_LOCUS127225</name>
</gene>